<dbReference type="SMART" id="SM00671">
    <property type="entry name" value="SEL1"/>
    <property type="match status" value="3"/>
</dbReference>
<organism evidence="3 4">
    <name type="scientific">Methylopila musalis</name>
    <dbReference type="NCBI Taxonomy" id="1134781"/>
    <lineage>
        <taxon>Bacteria</taxon>
        <taxon>Pseudomonadati</taxon>
        <taxon>Pseudomonadota</taxon>
        <taxon>Alphaproteobacteria</taxon>
        <taxon>Hyphomicrobiales</taxon>
        <taxon>Methylopilaceae</taxon>
        <taxon>Methylopila</taxon>
    </lineage>
</organism>
<feature type="chain" id="PRO_5045143421" evidence="1">
    <location>
        <begin position="32"/>
        <end position="703"/>
    </location>
</feature>
<name>A0ABW3ZCM0_9HYPH</name>
<evidence type="ECO:0000313" key="3">
    <source>
        <dbReference type="EMBL" id="MFD1333572.1"/>
    </source>
</evidence>
<dbReference type="InterPro" id="IPR006597">
    <property type="entry name" value="Sel1-like"/>
</dbReference>
<reference evidence="4" key="1">
    <citation type="journal article" date="2019" name="Int. J. Syst. Evol. Microbiol.">
        <title>The Global Catalogue of Microorganisms (GCM) 10K type strain sequencing project: providing services to taxonomists for standard genome sequencing and annotation.</title>
        <authorList>
            <consortium name="The Broad Institute Genomics Platform"/>
            <consortium name="The Broad Institute Genome Sequencing Center for Infectious Disease"/>
            <person name="Wu L."/>
            <person name="Ma J."/>
        </authorList>
    </citation>
    <scope>NUCLEOTIDE SEQUENCE [LARGE SCALE GENOMIC DNA]</scope>
    <source>
        <strain evidence="4">CCUG 61696</strain>
    </source>
</reference>
<feature type="signal peptide" evidence="1">
    <location>
        <begin position="1"/>
        <end position="31"/>
    </location>
</feature>
<dbReference type="Pfam" id="PF08238">
    <property type="entry name" value="Sel1"/>
    <property type="match status" value="3"/>
</dbReference>
<keyword evidence="4" id="KW-1185">Reference proteome</keyword>
<protein>
    <submittedName>
        <fullName evidence="3">Caspase family protein</fullName>
    </submittedName>
</protein>
<sequence length="703" mass="74264">MTSIDDKGSPMLSRLIAVLALWMGCAVSVGAAAPAGLTDNGDSIAIVVGNRDYRQATPVDYAHNDAGAIREFLVGRLGFRDSNVFLLKDATLNELNQMFGTDRNPQAGRLWRSVAEGRSNVFVYFSGHGIPDFQSRKAFLLPHDGDPNQSESSYGLETLYRNLDLVKRKVGPDRQVIVMIDACFTGETGRKGESLLAVSAPGFAPAKPKAPDGVVKLAATSGATPANWDPQAKLGLFTSRVLMGASGLADGAAGSAPDGLVSWDELRSYVGDAVSAAARRESGREQQPEIDAAPIVLAATAPVEAVAESVAAARDEAAWRAASAAGTREALEAYVGSCGSRCGYRQEAMARLFEDRRSAQSLRDAEAWRRLSDAGRYDEYLKTCAPICGYRALAEGYLGRIDPAGDPDAARCDDLAAAPNDPDKPADVTGVSLPRIEARAAIAACSAAVKAHPGERRFAYQLGRAYDRADRYRDAFAAYSKAVEAGGVAAMNNLATLHENGQGVALSLPKAYALYRRAAEAGNVLAMSNVARMTEYGRGVRKNETEAVAWHRRAAEAGDVASIVKLVPHYFAGTAGLPKAPQKGMDLFRQAAAKGDPSAKTVMATLIDNGFAAYFPGETSLDLLLGALASGEAGSAAISGTDGGAQKLKPATIRALQQRLTREQHYSGAVDGRFNPIFVRALDSYARSKAQEAPDGDQAGAAR</sequence>
<dbReference type="InterPro" id="IPR050767">
    <property type="entry name" value="Sel1_AlgK"/>
</dbReference>
<dbReference type="EMBL" id="JBHTMX010000261">
    <property type="protein sequence ID" value="MFD1333572.1"/>
    <property type="molecule type" value="Genomic_DNA"/>
</dbReference>
<dbReference type="Pfam" id="PF00656">
    <property type="entry name" value="Peptidase_C14"/>
    <property type="match status" value="1"/>
</dbReference>
<keyword evidence="1" id="KW-0732">Signal</keyword>
<evidence type="ECO:0000313" key="4">
    <source>
        <dbReference type="Proteomes" id="UP001597171"/>
    </source>
</evidence>
<dbReference type="PANTHER" id="PTHR11102">
    <property type="entry name" value="SEL-1-LIKE PROTEIN"/>
    <property type="match status" value="1"/>
</dbReference>
<dbReference type="InterPro" id="IPR011990">
    <property type="entry name" value="TPR-like_helical_dom_sf"/>
</dbReference>
<dbReference type="SUPFAM" id="SSF52129">
    <property type="entry name" value="Caspase-like"/>
    <property type="match status" value="1"/>
</dbReference>
<proteinExistence type="predicted"/>
<dbReference type="SUPFAM" id="SSF81901">
    <property type="entry name" value="HCP-like"/>
    <property type="match status" value="1"/>
</dbReference>
<dbReference type="PANTHER" id="PTHR11102:SF160">
    <property type="entry name" value="ERAD-ASSOCIATED E3 UBIQUITIN-PROTEIN LIGASE COMPONENT HRD3"/>
    <property type="match status" value="1"/>
</dbReference>
<gene>
    <name evidence="3" type="ORF">ACFQ4O_16340</name>
</gene>
<dbReference type="PROSITE" id="PS51257">
    <property type="entry name" value="PROKAR_LIPOPROTEIN"/>
    <property type="match status" value="1"/>
</dbReference>
<evidence type="ECO:0000259" key="2">
    <source>
        <dbReference type="Pfam" id="PF00656"/>
    </source>
</evidence>
<dbReference type="Gene3D" id="1.25.40.10">
    <property type="entry name" value="Tetratricopeptide repeat domain"/>
    <property type="match status" value="1"/>
</dbReference>
<feature type="domain" description="Peptidase C14 caspase" evidence="2">
    <location>
        <begin position="44"/>
        <end position="279"/>
    </location>
</feature>
<comment type="caution">
    <text evidence="3">The sequence shown here is derived from an EMBL/GenBank/DDBJ whole genome shotgun (WGS) entry which is preliminary data.</text>
</comment>
<dbReference type="InterPro" id="IPR029030">
    <property type="entry name" value="Caspase-like_dom_sf"/>
</dbReference>
<dbReference type="Gene3D" id="3.40.50.1460">
    <property type="match status" value="1"/>
</dbReference>
<dbReference type="Proteomes" id="UP001597171">
    <property type="component" value="Unassembled WGS sequence"/>
</dbReference>
<dbReference type="RefSeq" id="WP_378777239.1">
    <property type="nucleotide sequence ID" value="NZ_JBHTMX010000261.1"/>
</dbReference>
<evidence type="ECO:0000256" key="1">
    <source>
        <dbReference type="SAM" id="SignalP"/>
    </source>
</evidence>
<dbReference type="InterPro" id="IPR011600">
    <property type="entry name" value="Pept_C14_caspase"/>
</dbReference>
<accession>A0ABW3ZCM0</accession>